<dbReference type="InterPro" id="IPR050863">
    <property type="entry name" value="CenT-Element_Derived"/>
</dbReference>
<protein>
    <recommendedName>
        <fullName evidence="1">DDE-1 domain-containing protein</fullName>
    </recommendedName>
</protein>
<evidence type="ECO:0000259" key="1">
    <source>
        <dbReference type="Pfam" id="PF03184"/>
    </source>
</evidence>
<dbReference type="GO" id="GO:0003677">
    <property type="term" value="F:DNA binding"/>
    <property type="evidence" value="ECO:0007669"/>
    <property type="project" value="TreeGrafter"/>
</dbReference>
<dbReference type="Proteomes" id="UP001292094">
    <property type="component" value="Unassembled WGS sequence"/>
</dbReference>
<dbReference type="PANTHER" id="PTHR19303:SF73">
    <property type="entry name" value="PROTEIN PDC2"/>
    <property type="match status" value="1"/>
</dbReference>
<dbReference type="InterPro" id="IPR004875">
    <property type="entry name" value="DDE_SF_endonuclease_dom"/>
</dbReference>
<organism evidence="2 3">
    <name type="scientific">Petrolisthes manimaculis</name>
    <dbReference type="NCBI Taxonomy" id="1843537"/>
    <lineage>
        <taxon>Eukaryota</taxon>
        <taxon>Metazoa</taxon>
        <taxon>Ecdysozoa</taxon>
        <taxon>Arthropoda</taxon>
        <taxon>Crustacea</taxon>
        <taxon>Multicrustacea</taxon>
        <taxon>Malacostraca</taxon>
        <taxon>Eumalacostraca</taxon>
        <taxon>Eucarida</taxon>
        <taxon>Decapoda</taxon>
        <taxon>Pleocyemata</taxon>
        <taxon>Anomura</taxon>
        <taxon>Galatheoidea</taxon>
        <taxon>Porcellanidae</taxon>
        <taxon>Petrolisthes</taxon>
    </lineage>
</organism>
<evidence type="ECO:0000313" key="3">
    <source>
        <dbReference type="Proteomes" id="UP001292094"/>
    </source>
</evidence>
<proteinExistence type="predicted"/>
<evidence type="ECO:0000313" key="2">
    <source>
        <dbReference type="EMBL" id="KAK4303093.1"/>
    </source>
</evidence>
<name>A0AAE1TYA4_9EUCA</name>
<keyword evidence="3" id="KW-1185">Reference proteome</keyword>
<gene>
    <name evidence="2" type="ORF">Pmani_024876</name>
</gene>
<dbReference type="PANTHER" id="PTHR19303">
    <property type="entry name" value="TRANSPOSON"/>
    <property type="match status" value="1"/>
</dbReference>
<comment type="caution">
    <text evidence="2">The sequence shown here is derived from an EMBL/GenBank/DDBJ whole genome shotgun (WGS) entry which is preliminary data.</text>
</comment>
<dbReference type="Pfam" id="PF03184">
    <property type="entry name" value="DDE_1"/>
    <property type="match status" value="1"/>
</dbReference>
<dbReference type="GO" id="GO:0005634">
    <property type="term" value="C:nucleus"/>
    <property type="evidence" value="ECO:0007669"/>
    <property type="project" value="TreeGrafter"/>
</dbReference>
<dbReference type="AlphaFoldDB" id="A0AAE1TYA4"/>
<reference evidence="2" key="1">
    <citation type="submission" date="2023-11" db="EMBL/GenBank/DDBJ databases">
        <title>Genome assemblies of two species of porcelain crab, Petrolisthes cinctipes and Petrolisthes manimaculis (Anomura: Porcellanidae).</title>
        <authorList>
            <person name="Angst P."/>
        </authorList>
    </citation>
    <scope>NUCLEOTIDE SEQUENCE</scope>
    <source>
        <strain evidence="2">PB745_02</strain>
        <tissue evidence="2">Gill</tissue>
    </source>
</reference>
<feature type="domain" description="DDE-1" evidence="1">
    <location>
        <begin position="8"/>
        <end position="119"/>
    </location>
</feature>
<accession>A0AAE1TYA4</accession>
<dbReference type="EMBL" id="JAWZYT010002620">
    <property type="protein sequence ID" value="KAK4303093.1"/>
    <property type="molecule type" value="Genomic_DNA"/>
</dbReference>
<sequence>MEVMKVSRDRVRAVIFLDNAPAHPAASELVAEHGRIRDNYLPPNTTSLIQPMDQGIIVAFKRLYRRRFLEEVMVGVDEEDRNVGHLTLQNLRNYNLRSVIYNISRAWNDVSSSTLANGWNRLLHRTEPVVDFEGFAAGQQVLTEEEIAAEVLYPDEGNDSEDDDDDSLPSPLTASEARKAADVLMDYFEHPISSAHMQSHGPKLTLNVRTAVIDGPRKRPGRVLHPCHVVTGRDEAPLLPMSAFASPIWRVFFYLAILHHHPYKSPSSVSVLLTVNMDGCGLDFSCVSDSVLRHAYLQH</sequence>